<name>F8CDB2_MYXFH</name>
<dbReference type="EMBL" id="CP002830">
    <property type="protein sequence ID" value="AEI66029.1"/>
    <property type="molecule type" value="Genomic_DNA"/>
</dbReference>
<dbReference type="Pfam" id="PF13205">
    <property type="entry name" value="Big_5"/>
    <property type="match status" value="1"/>
</dbReference>
<protein>
    <recommendedName>
        <fullName evidence="3">SbsA Ig-like domain-containing protein</fullName>
    </recommendedName>
</protein>
<dbReference type="PROSITE" id="PS51257">
    <property type="entry name" value="PROKAR_LIPOPROTEIN"/>
    <property type="match status" value="1"/>
</dbReference>
<reference evidence="4 5" key="1">
    <citation type="journal article" date="2011" name="J. Bacteriol.">
        <title>Genome sequence of the halotolerant marine bacterium Myxococcus fulvus HW-1.</title>
        <authorList>
            <person name="Li Z.F."/>
            <person name="Li X."/>
            <person name="Liu H."/>
            <person name="Liu X."/>
            <person name="Han K."/>
            <person name="Wu Z.H."/>
            <person name="Hu W."/>
            <person name="Li F.F."/>
            <person name="Li Y.Z."/>
        </authorList>
    </citation>
    <scope>NUCLEOTIDE SEQUENCE [LARGE SCALE GENOMIC DNA]</scope>
    <source>
        <strain evidence="5">ATCC BAA-855 / HW-1</strain>
    </source>
</reference>
<dbReference type="AlphaFoldDB" id="F8CDB2"/>
<keyword evidence="1" id="KW-0732">Signal</keyword>
<feature type="domain" description="SbsA Ig-like" evidence="3">
    <location>
        <begin position="133"/>
        <end position="234"/>
    </location>
</feature>
<organism evidence="4 5">
    <name type="scientific">Myxococcus fulvus (strain ATCC BAA-855 / HW-1)</name>
    <dbReference type="NCBI Taxonomy" id="483219"/>
    <lineage>
        <taxon>Bacteria</taxon>
        <taxon>Pseudomonadati</taxon>
        <taxon>Myxococcota</taxon>
        <taxon>Myxococcia</taxon>
        <taxon>Myxococcales</taxon>
        <taxon>Cystobacterineae</taxon>
        <taxon>Myxococcaceae</taxon>
        <taxon>Myxococcus</taxon>
    </lineage>
</organism>
<dbReference type="InterPro" id="IPR032812">
    <property type="entry name" value="SbsA_Ig"/>
</dbReference>
<proteinExistence type="predicted"/>
<evidence type="ECO:0000313" key="4">
    <source>
        <dbReference type="EMBL" id="AEI66029.1"/>
    </source>
</evidence>
<dbReference type="Proteomes" id="UP000000488">
    <property type="component" value="Chromosome"/>
</dbReference>
<evidence type="ECO:0000256" key="2">
    <source>
        <dbReference type="SAM" id="MobiDB-lite"/>
    </source>
</evidence>
<evidence type="ECO:0000256" key="1">
    <source>
        <dbReference type="ARBA" id="ARBA00022729"/>
    </source>
</evidence>
<dbReference type="eggNOG" id="ENOG5030IDT">
    <property type="taxonomic scope" value="Bacteria"/>
</dbReference>
<evidence type="ECO:0000313" key="5">
    <source>
        <dbReference type="Proteomes" id="UP000000488"/>
    </source>
</evidence>
<dbReference type="KEGG" id="mfu:LILAB_20645"/>
<dbReference type="Gene3D" id="2.60.40.1220">
    <property type="match status" value="1"/>
</dbReference>
<sequence length="635" mass="68105">MRPALVHFMTSNTRLSPLVGFSLLTACINVPDVADPPDAGEQLPDSGSSFVTLRIDGGATHVRGTVSVQIETNGAAPGEVELLLDGAHLANVAAPSDFTWDTSAHTEGQHELTARFRIQDATWRSEPLIVTIDRTAPSVVLRAPAPGEEQVAASQTIRVEFSEALHAESTAATGVELLVNGERVARTLSLSESQKTLEIQADAELPLPRHVEVKLTGVRDLAGNPLSEPAENWAWRVPAWLSIGPHDGLAIPEGSATLPRLVLSEHAPQTAAVAFRVDNGIGVRRWTGQTWEPLGNVLKPASTSADLHFNRGGEPVVAFSSYNTWMDEELGMVFVAETDIQRWTGASWERLALLGSNWDTEWPSQWNQEREAPSIAFNATGTPYLAHATGVYAGFGCQGDVHLAVTTRVDDAWQAVDAPSRGAPEQCGIISTPSMTLNGSQLPVVAWAEFTHAGGTPANDGRIYVKQRTAVGWSALGGAITHHTSGTSATQPVLRLSSTEVPVLAWQESNPTGTGMTAADIHVRRWEDRQWKPLGGRISANPGETPADNPALALDSDDTPIIAWSESDGTNRRVHVRKWTGEDWLSLGGAPSEIPESAGAATVSLQLDEEGTPWVAWDASANGGPSRIFVYRFNR</sequence>
<dbReference type="InterPro" id="IPR014755">
    <property type="entry name" value="Cu-Rt/internalin_Ig-like"/>
</dbReference>
<accession>F8CDB2</accession>
<evidence type="ECO:0000259" key="3">
    <source>
        <dbReference type="Pfam" id="PF13205"/>
    </source>
</evidence>
<dbReference type="STRING" id="483219.LILAB_20645"/>
<feature type="region of interest" description="Disordered" evidence="2">
    <location>
        <begin position="533"/>
        <end position="552"/>
    </location>
</feature>
<dbReference type="HOGENOM" id="CLU_430733_0_0_7"/>
<gene>
    <name evidence="4" type="ordered locus">LILAB_20645</name>
</gene>
<dbReference type="Pfam" id="PF17957">
    <property type="entry name" value="Big_7"/>
    <property type="match status" value="1"/>
</dbReference>